<reference evidence="1" key="1">
    <citation type="submission" date="2022-07" db="EMBL/GenBank/DDBJ databases">
        <title>Phylogenomic reconstructions and comparative analyses of Kickxellomycotina fungi.</title>
        <authorList>
            <person name="Reynolds N.K."/>
            <person name="Stajich J.E."/>
            <person name="Barry K."/>
            <person name="Grigoriev I.V."/>
            <person name="Crous P."/>
            <person name="Smith M.E."/>
        </authorList>
    </citation>
    <scope>NUCLEOTIDE SEQUENCE</scope>
    <source>
        <strain evidence="1">NRRL 3115</strain>
    </source>
</reference>
<dbReference type="AlphaFoldDB" id="A0A9W8G1Z8"/>
<sequence length="97" mass="11129">KKAAAACARILRFPNMPYFWGCEKRRKWTEDECGISKQAQQYIHVWRALPASATDPAACAMQANSTAWKGWLRSEEKNSQLVAEKAAIKESQDHFWQ</sequence>
<proteinExistence type="predicted"/>
<evidence type="ECO:0000313" key="2">
    <source>
        <dbReference type="Proteomes" id="UP001151518"/>
    </source>
</evidence>
<protein>
    <submittedName>
        <fullName evidence="1">Uncharacterized protein</fullName>
    </submittedName>
</protein>
<feature type="non-terminal residue" evidence="1">
    <location>
        <position position="1"/>
    </location>
</feature>
<evidence type="ECO:0000313" key="1">
    <source>
        <dbReference type="EMBL" id="KAJ2668049.1"/>
    </source>
</evidence>
<gene>
    <name evidence="1" type="ORF">GGI25_006497</name>
</gene>
<accession>A0A9W8G1Z8</accession>
<feature type="non-terminal residue" evidence="1">
    <location>
        <position position="97"/>
    </location>
</feature>
<name>A0A9W8G1Z8_9FUNG</name>
<comment type="caution">
    <text evidence="1">The sequence shown here is derived from an EMBL/GenBank/DDBJ whole genome shotgun (WGS) entry which is preliminary data.</text>
</comment>
<organism evidence="1 2">
    <name type="scientific">Coemansia spiralis</name>
    <dbReference type="NCBI Taxonomy" id="417178"/>
    <lineage>
        <taxon>Eukaryota</taxon>
        <taxon>Fungi</taxon>
        <taxon>Fungi incertae sedis</taxon>
        <taxon>Zoopagomycota</taxon>
        <taxon>Kickxellomycotina</taxon>
        <taxon>Kickxellomycetes</taxon>
        <taxon>Kickxellales</taxon>
        <taxon>Kickxellaceae</taxon>
        <taxon>Coemansia</taxon>
    </lineage>
</organism>
<dbReference type="Proteomes" id="UP001151518">
    <property type="component" value="Unassembled WGS sequence"/>
</dbReference>
<dbReference type="EMBL" id="JANBTW010000236">
    <property type="protein sequence ID" value="KAJ2668049.1"/>
    <property type="molecule type" value="Genomic_DNA"/>
</dbReference>